<proteinExistence type="predicted"/>
<dbReference type="EMBL" id="VOKX01000016">
    <property type="protein sequence ID" value="KAB7847285.1"/>
    <property type="molecule type" value="Genomic_DNA"/>
</dbReference>
<comment type="caution">
    <text evidence="2">The sequence shown here is derived from an EMBL/GenBank/DDBJ whole genome shotgun (WGS) entry which is preliminary data.</text>
</comment>
<dbReference type="RefSeq" id="WP_152263319.1">
    <property type="nucleotide sequence ID" value="NZ_VOKX01000016.1"/>
</dbReference>
<organism evidence="2 3">
    <name type="scientific">Streptomyces mobaraensis</name>
    <name type="common">Streptoverticillium mobaraense</name>
    <dbReference type="NCBI Taxonomy" id="35621"/>
    <lineage>
        <taxon>Bacteria</taxon>
        <taxon>Bacillati</taxon>
        <taxon>Actinomycetota</taxon>
        <taxon>Actinomycetes</taxon>
        <taxon>Kitasatosporales</taxon>
        <taxon>Streptomycetaceae</taxon>
        <taxon>Streptomyces</taxon>
    </lineage>
</organism>
<feature type="region of interest" description="Disordered" evidence="1">
    <location>
        <begin position="34"/>
        <end position="58"/>
    </location>
</feature>
<reference evidence="2 3" key="1">
    <citation type="journal article" date="2019" name="Microb. Cell Fact.">
        <title>Exploring novel herbicidin analogues by transcriptional regulator overexpression and MS/MS molecular networking.</title>
        <authorList>
            <person name="Shi Y."/>
            <person name="Gu R."/>
            <person name="Li Y."/>
            <person name="Wang X."/>
            <person name="Ren W."/>
            <person name="Li X."/>
            <person name="Wang L."/>
            <person name="Xie Y."/>
            <person name="Hong B."/>
        </authorList>
    </citation>
    <scope>NUCLEOTIDE SEQUENCE [LARGE SCALE GENOMIC DNA]</scope>
    <source>
        <strain evidence="2 3">US-43</strain>
    </source>
</reference>
<evidence type="ECO:0000313" key="3">
    <source>
        <dbReference type="Proteomes" id="UP000327000"/>
    </source>
</evidence>
<evidence type="ECO:0000313" key="2">
    <source>
        <dbReference type="EMBL" id="KAB7847285.1"/>
    </source>
</evidence>
<gene>
    <name evidence="2" type="ORF">FRZ00_11300</name>
</gene>
<sequence length="164" mass="17581">MTSEQHTGTGPAAPAAVRLIFEYEGPDIRLVSRQRVDAAPPPTDDLTGPHPTAATAGESEVKGFWVEVRDGRQRPLYRRVMHPPVRHDAEVFSDDAERSLARVPVDEPKGTFAVLVPEIEGADHVALVSSPLTPGPTVAAAAEVARFSLTPDTDETDETPEGGR</sequence>
<accession>A0A5N5WA92</accession>
<dbReference type="OrthoDB" id="4954325at2"/>
<name>A0A5N5WA92_STRMB</name>
<keyword evidence="3" id="KW-1185">Reference proteome</keyword>
<evidence type="ECO:0000256" key="1">
    <source>
        <dbReference type="SAM" id="MobiDB-lite"/>
    </source>
</evidence>
<dbReference type="Proteomes" id="UP000327000">
    <property type="component" value="Unassembled WGS sequence"/>
</dbReference>
<protein>
    <submittedName>
        <fullName evidence="2">Uncharacterized protein</fullName>
    </submittedName>
</protein>
<dbReference type="AlphaFoldDB" id="A0A5N5WA92"/>